<evidence type="ECO:0000313" key="1">
    <source>
        <dbReference type="EMBL" id="PBK85702.1"/>
    </source>
</evidence>
<gene>
    <name evidence="1" type="ORF">ARMGADRAFT_1036139</name>
</gene>
<reference evidence="2" key="1">
    <citation type="journal article" date="2017" name="Nat. Ecol. Evol.">
        <title>Genome expansion and lineage-specific genetic innovations in the forest pathogenic fungi Armillaria.</title>
        <authorList>
            <person name="Sipos G."/>
            <person name="Prasanna A.N."/>
            <person name="Walter M.C."/>
            <person name="O'Connor E."/>
            <person name="Balint B."/>
            <person name="Krizsan K."/>
            <person name="Kiss B."/>
            <person name="Hess J."/>
            <person name="Varga T."/>
            <person name="Slot J."/>
            <person name="Riley R."/>
            <person name="Boka B."/>
            <person name="Rigling D."/>
            <person name="Barry K."/>
            <person name="Lee J."/>
            <person name="Mihaltcheva S."/>
            <person name="LaButti K."/>
            <person name="Lipzen A."/>
            <person name="Waldron R."/>
            <person name="Moloney N.M."/>
            <person name="Sperisen C."/>
            <person name="Kredics L."/>
            <person name="Vagvoelgyi C."/>
            <person name="Patrignani A."/>
            <person name="Fitzpatrick D."/>
            <person name="Nagy I."/>
            <person name="Doyle S."/>
            <person name="Anderson J.B."/>
            <person name="Grigoriev I.V."/>
            <person name="Gueldener U."/>
            <person name="Muensterkoetter M."/>
            <person name="Nagy L.G."/>
        </authorList>
    </citation>
    <scope>NUCLEOTIDE SEQUENCE [LARGE SCALE GENOMIC DNA]</scope>
    <source>
        <strain evidence="2">Ar21-2</strain>
    </source>
</reference>
<evidence type="ECO:0000313" key="2">
    <source>
        <dbReference type="Proteomes" id="UP000217790"/>
    </source>
</evidence>
<organism evidence="1 2">
    <name type="scientific">Armillaria gallica</name>
    <name type="common">Bulbous honey fungus</name>
    <name type="synonym">Armillaria bulbosa</name>
    <dbReference type="NCBI Taxonomy" id="47427"/>
    <lineage>
        <taxon>Eukaryota</taxon>
        <taxon>Fungi</taxon>
        <taxon>Dikarya</taxon>
        <taxon>Basidiomycota</taxon>
        <taxon>Agaricomycotina</taxon>
        <taxon>Agaricomycetes</taxon>
        <taxon>Agaricomycetidae</taxon>
        <taxon>Agaricales</taxon>
        <taxon>Marasmiineae</taxon>
        <taxon>Physalacriaceae</taxon>
        <taxon>Armillaria</taxon>
    </lineage>
</organism>
<dbReference type="OMA" id="VPHVEHR"/>
<name>A0A2H3D2Q8_ARMGA</name>
<accession>A0A2H3D2Q8</accession>
<dbReference type="OrthoDB" id="3170318at2759"/>
<keyword evidence="2" id="KW-1185">Reference proteome</keyword>
<proteinExistence type="predicted"/>
<sequence length="257" mass="28983">MSTSSTVNMGIAIHRIVDKASKTPSYQWNLVLSTGSFDARDVRVYTISNTKDKGRTTCPWYLDHRNATLLQSSALQGVFQIPLVVPLTLTALDEFIHQFSSTRDGYNTRGRGWDTTTYTVRILDSLHEAGCIRLPCRVDELVPHVEHRATRLESMKEQPGTQMGRGYHYGVAREASVDDRSESLGILGGHNRQGESGQLHDPDVYFKGRKSSSRTSIGVNLYPEINPKYPKMGIFWAKVRKGQGRRSLDEDIWNTDH</sequence>
<dbReference type="InParanoid" id="A0A2H3D2Q8"/>
<protein>
    <submittedName>
        <fullName evidence="1">Uncharacterized protein</fullName>
    </submittedName>
</protein>
<dbReference type="EMBL" id="KZ293689">
    <property type="protein sequence ID" value="PBK85702.1"/>
    <property type="molecule type" value="Genomic_DNA"/>
</dbReference>
<dbReference type="Proteomes" id="UP000217790">
    <property type="component" value="Unassembled WGS sequence"/>
</dbReference>
<dbReference type="AlphaFoldDB" id="A0A2H3D2Q8"/>